<organism evidence="3 4">
    <name type="scientific">Armillaria gallica</name>
    <name type="common">Bulbous honey fungus</name>
    <name type="synonym">Armillaria bulbosa</name>
    <dbReference type="NCBI Taxonomy" id="47427"/>
    <lineage>
        <taxon>Eukaryota</taxon>
        <taxon>Fungi</taxon>
        <taxon>Dikarya</taxon>
        <taxon>Basidiomycota</taxon>
        <taxon>Agaricomycotina</taxon>
        <taxon>Agaricomycetes</taxon>
        <taxon>Agaricomycetidae</taxon>
        <taxon>Agaricales</taxon>
        <taxon>Marasmiineae</taxon>
        <taxon>Physalacriaceae</taxon>
        <taxon>Armillaria</taxon>
    </lineage>
</organism>
<keyword evidence="2" id="KW-0812">Transmembrane</keyword>
<dbReference type="EMBL" id="KZ293659">
    <property type="protein sequence ID" value="PBK92308.1"/>
    <property type="molecule type" value="Genomic_DNA"/>
</dbReference>
<keyword evidence="2" id="KW-1133">Transmembrane helix</keyword>
<feature type="region of interest" description="Disordered" evidence="1">
    <location>
        <begin position="83"/>
        <end position="132"/>
    </location>
</feature>
<sequence>MINPKETVTSTGPITISCPQIPAEDGYTIELVNISDINNIYAQMVRLPRHRRWGLRVRAVVQVLVALRLRHLVLRPRPHLDLAPPLYPGPPPAHRPPRLPSPQLHPPPPPLHSTPPHVRRSEAPASSPLSWHGPMQTQPIVQYLSSVILCDSPRYPLDLQSTCLLLVCAAAVLIGRSTPVTHISTTAEIVQIFKIVVHSLLYFLLAFPACLCILLMREYLPPHLWVLSASAPPLGCFEYDEPRYGIMMAAFSGGVEPTELASG</sequence>
<protein>
    <submittedName>
        <fullName evidence="3">Uncharacterized protein</fullName>
    </submittedName>
</protein>
<dbReference type="InParanoid" id="A0A2H3DN82"/>
<dbReference type="OrthoDB" id="5420143at2759"/>
<proteinExistence type="predicted"/>
<evidence type="ECO:0000256" key="2">
    <source>
        <dbReference type="SAM" id="Phobius"/>
    </source>
</evidence>
<keyword evidence="4" id="KW-1185">Reference proteome</keyword>
<keyword evidence="2" id="KW-0472">Membrane</keyword>
<evidence type="ECO:0000313" key="4">
    <source>
        <dbReference type="Proteomes" id="UP000217790"/>
    </source>
</evidence>
<reference evidence="4" key="1">
    <citation type="journal article" date="2017" name="Nat. Ecol. Evol.">
        <title>Genome expansion and lineage-specific genetic innovations in the forest pathogenic fungi Armillaria.</title>
        <authorList>
            <person name="Sipos G."/>
            <person name="Prasanna A.N."/>
            <person name="Walter M.C."/>
            <person name="O'Connor E."/>
            <person name="Balint B."/>
            <person name="Krizsan K."/>
            <person name="Kiss B."/>
            <person name="Hess J."/>
            <person name="Varga T."/>
            <person name="Slot J."/>
            <person name="Riley R."/>
            <person name="Boka B."/>
            <person name="Rigling D."/>
            <person name="Barry K."/>
            <person name="Lee J."/>
            <person name="Mihaltcheva S."/>
            <person name="LaButti K."/>
            <person name="Lipzen A."/>
            <person name="Waldron R."/>
            <person name="Moloney N.M."/>
            <person name="Sperisen C."/>
            <person name="Kredics L."/>
            <person name="Vagvoelgyi C."/>
            <person name="Patrignani A."/>
            <person name="Fitzpatrick D."/>
            <person name="Nagy I."/>
            <person name="Doyle S."/>
            <person name="Anderson J.B."/>
            <person name="Grigoriev I.V."/>
            <person name="Gueldener U."/>
            <person name="Muensterkoetter M."/>
            <person name="Nagy L.G."/>
        </authorList>
    </citation>
    <scope>NUCLEOTIDE SEQUENCE [LARGE SCALE GENOMIC DNA]</scope>
    <source>
        <strain evidence="4">Ar21-2</strain>
    </source>
</reference>
<dbReference type="Proteomes" id="UP000217790">
    <property type="component" value="Unassembled WGS sequence"/>
</dbReference>
<accession>A0A2H3DN82</accession>
<dbReference type="PROSITE" id="PS51257">
    <property type="entry name" value="PROKAR_LIPOPROTEIN"/>
    <property type="match status" value="1"/>
</dbReference>
<gene>
    <name evidence="3" type="ORF">ARMGADRAFT_1165971</name>
</gene>
<evidence type="ECO:0000313" key="3">
    <source>
        <dbReference type="EMBL" id="PBK92308.1"/>
    </source>
</evidence>
<dbReference type="AlphaFoldDB" id="A0A2H3DN82"/>
<feature type="transmembrane region" description="Helical" evidence="2">
    <location>
        <begin position="195"/>
        <end position="216"/>
    </location>
</feature>
<feature type="compositionally biased region" description="Pro residues" evidence="1">
    <location>
        <begin position="85"/>
        <end position="113"/>
    </location>
</feature>
<name>A0A2H3DN82_ARMGA</name>
<evidence type="ECO:0000256" key="1">
    <source>
        <dbReference type="SAM" id="MobiDB-lite"/>
    </source>
</evidence>